<dbReference type="Proteomes" id="UP000016930">
    <property type="component" value="Unassembled WGS sequence"/>
</dbReference>
<feature type="transmembrane region" description="Helical" evidence="11">
    <location>
        <begin position="115"/>
        <end position="135"/>
    </location>
</feature>
<evidence type="ECO:0000256" key="8">
    <source>
        <dbReference type="ARBA" id="ARBA00023034"/>
    </source>
</evidence>
<evidence type="ECO:0000256" key="9">
    <source>
        <dbReference type="ARBA" id="ARBA00023136"/>
    </source>
</evidence>
<proteinExistence type="inferred from homology"/>
<evidence type="ECO:0000256" key="5">
    <source>
        <dbReference type="ARBA" id="ARBA00020673"/>
    </source>
</evidence>
<comment type="similarity">
    <text evidence="3">Belongs to the TVP38/TMEM64 family.</text>
</comment>
<accession>M2Q903</accession>
<feature type="transmembrane region" description="Helical" evidence="11">
    <location>
        <begin position="147"/>
        <end position="172"/>
    </location>
</feature>
<dbReference type="PANTHER" id="PTHR47549">
    <property type="entry name" value="GOLGI APPARATUS MEMBRANE PROTEIN TVP38-RELATED"/>
    <property type="match status" value="1"/>
</dbReference>
<organism evidence="13 14">
    <name type="scientific">Ceriporiopsis subvermispora (strain B)</name>
    <name type="common">White-rot fungus</name>
    <name type="synonym">Gelatoporia subvermispora</name>
    <dbReference type="NCBI Taxonomy" id="914234"/>
    <lineage>
        <taxon>Eukaryota</taxon>
        <taxon>Fungi</taxon>
        <taxon>Dikarya</taxon>
        <taxon>Basidiomycota</taxon>
        <taxon>Agaricomycotina</taxon>
        <taxon>Agaricomycetes</taxon>
        <taxon>Polyporales</taxon>
        <taxon>Gelatoporiaceae</taxon>
        <taxon>Gelatoporia</taxon>
    </lineage>
</organism>
<evidence type="ECO:0000313" key="13">
    <source>
        <dbReference type="EMBL" id="EMD33343.1"/>
    </source>
</evidence>
<dbReference type="OrthoDB" id="166803at2759"/>
<feature type="region of interest" description="Disordered" evidence="10">
    <location>
        <begin position="311"/>
        <end position="345"/>
    </location>
</feature>
<dbReference type="GO" id="GO:0000139">
    <property type="term" value="C:Golgi membrane"/>
    <property type="evidence" value="ECO:0007669"/>
    <property type="project" value="UniProtKB-SubCell"/>
</dbReference>
<dbReference type="AlphaFoldDB" id="M2Q903"/>
<evidence type="ECO:0000259" key="12">
    <source>
        <dbReference type="Pfam" id="PF09335"/>
    </source>
</evidence>
<evidence type="ECO:0000256" key="11">
    <source>
        <dbReference type="SAM" id="Phobius"/>
    </source>
</evidence>
<comment type="function">
    <text evidence="1">Golgi membrane protein involved in vesicular trafficking and spindle migration.</text>
</comment>
<name>M2Q903_CERS8</name>
<keyword evidence="14" id="KW-1185">Reference proteome</keyword>
<dbReference type="HOGENOM" id="CLU_021545_1_0_1"/>
<dbReference type="STRING" id="914234.M2Q903"/>
<evidence type="ECO:0000256" key="7">
    <source>
        <dbReference type="ARBA" id="ARBA00022989"/>
    </source>
</evidence>
<dbReference type="InterPro" id="IPR032816">
    <property type="entry name" value="VTT_dom"/>
</dbReference>
<evidence type="ECO:0000256" key="1">
    <source>
        <dbReference type="ARBA" id="ARBA00002978"/>
    </source>
</evidence>
<dbReference type="EMBL" id="KB445806">
    <property type="protein sequence ID" value="EMD33343.1"/>
    <property type="molecule type" value="Genomic_DNA"/>
</dbReference>
<keyword evidence="7 11" id="KW-1133">Transmembrane helix</keyword>
<keyword evidence="8" id="KW-0333">Golgi apparatus</keyword>
<evidence type="ECO:0000256" key="10">
    <source>
        <dbReference type="SAM" id="MobiDB-lite"/>
    </source>
</evidence>
<dbReference type="InterPro" id="IPR051076">
    <property type="entry name" value="Golgi_membrane_TVP38/TMEM64"/>
</dbReference>
<keyword evidence="6 11" id="KW-0812">Transmembrane</keyword>
<evidence type="ECO:0000256" key="3">
    <source>
        <dbReference type="ARBA" id="ARBA00008640"/>
    </source>
</evidence>
<evidence type="ECO:0000256" key="2">
    <source>
        <dbReference type="ARBA" id="ARBA00004653"/>
    </source>
</evidence>
<dbReference type="Pfam" id="PF09335">
    <property type="entry name" value="VTT_dom"/>
    <property type="match status" value="1"/>
</dbReference>
<feature type="transmembrane region" description="Helical" evidence="11">
    <location>
        <begin position="217"/>
        <end position="240"/>
    </location>
</feature>
<feature type="transmembrane region" description="Helical" evidence="11">
    <location>
        <begin position="266"/>
        <end position="286"/>
    </location>
</feature>
<protein>
    <recommendedName>
        <fullName evidence="4">Golgi apparatus membrane protein TVP38</fullName>
    </recommendedName>
    <alternativeName>
        <fullName evidence="5">Golgi apparatus membrane protein tvp38</fullName>
    </alternativeName>
</protein>
<comment type="subcellular location">
    <subcellularLocation>
        <location evidence="2">Golgi apparatus membrane</location>
        <topology evidence="2">Multi-pass membrane protein</topology>
    </subcellularLocation>
</comment>
<keyword evidence="9 11" id="KW-0472">Membrane</keyword>
<gene>
    <name evidence="13" type="ORF">CERSUDRAFT_126111</name>
</gene>
<sequence>MEMSSPPPYTTSEVVSVAKDVILEPLSPIPKRAEASVGIREIPRTPSPTPSEFAVLHPGPFNFRRMLDWRYWFTKQWLIRFLILTFAVLFALVFTEYRQDLANAFAPVAHWMRGLPAGWLIPIALMIILSFPPLFGHEIVGILVGLVWGFEIGFGIMAAGTILGELISFFVFRYWCAARGEKLEQTSMRYASIATVVRKGGFKMVLIMRYSAIPSHFSTAVFSTCGISLLSFCAAAVLALPKQFIVVLLGTTLNEEDGANNRTGKLIVDLSLIVTILCTVGGLWYINRRCKAVLPEVVYARRKARQRKLAANVTRVSTTGSPDPSPVEANYDAPTGLPGEVSPTV</sequence>
<feature type="domain" description="VTT" evidence="12">
    <location>
        <begin position="137"/>
        <end position="251"/>
    </location>
</feature>
<reference evidence="13 14" key="1">
    <citation type="journal article" date="2012" name="Proc. Natl. Acad. Sci. U.S.A.">
        <title>Comparative genomics of Ceriporiopsis subvermispora and Phanerochaete chrysosporium provide insight into selective ligninolysis.</title>
        <authorList>
            <person name="Fernandez-Fueyo E."/>
            <person name="Ruiz-Duenas F.J."/>
            <person name="Ferreira P."/>
            <person name="Floudas D."/>
            <person name="Hibbett D.S."/>
            <person name="Canessa P."/>
            <person name="Larrondo L.F."/>
            <person name="James T.Y."/>
            <person name="Seelenfreund D."/>
            <person name="Lobos S."/>
            <person name="Polanco R."/>
            <person name="Tello M."/>
            <person name="Honda Y."/>
            <person name="Watanabe T."/>
            <person name="Watanabe T."/>
            <person name="Ryu J.S."/>
            <person name="Kubicek C.P."/>
            <person name="Schmoll M."/>
            <person name="Gaskell J."/>
            <person name="Hammel K.E."/>
            <person name="St John F.J."/>
            <person name="Vanden Wymelenberg A."/>
            <person name="Sabat G."/>
            <person name="Splinter BonDurant S."/>
            <person name="Syed K."/>
            <person name="Yadav J.S."/>
            <person name="Doddapaneni H."/>
            <person name="Subramanian V."/>
            <person name="Lavin J.L."/>
            <person name="Oguiza J.A."/>
            <person name="Perez G."/>
            <person name="Pisabarro A.G."/>
            <person name="Ramirez L."/>
            <person name="Santoyo F."/>
            <person name="Master E."/>
            <person name="Coutinho P.M."/>
            <person name="Henrissat B."/>
            <person name="Lombard V."/>
            <person name="Magnuson J.K."/>
            <person name="Kuees U."/>
            <person name="Hori C."/>
            <person name="Igarashi K."/>
            <person name="Samejima M."/>
            <person name="Held B.W."/>
            <person name="Barry K.W."/>
            <person name="LaButti K.M."/>
            <person name="Lapidus A."/>
            <person name="Lindquist E.A."/>
            <person name="Lucas S.M."/>
            <person name="Riley R."/>
            <person name="Salamov A.A."/>
            <person name="Hoffmeister D."/>
            <person name="Schwenk D."/>
            <person name="Hadar Y."/>
            <person name="Yarden O."/>
            <person name="de Vries R.P."/>
            <person name="Wiebenga A."/>
            <person name="Stenlid J."/>
            <person name="Eastwood D."/>
            <person name="Grigoriev I.V."/>
            <person name="Berka R.M."/>
            <person name="Blanchette R.A."/>
            <person name="Kersten P."/>
            <person name="Martinez A.T."/>
            <person name="Vicuna R."/>
            <person name="Cullen D."/>
        </authorList>
    </citation>
    <scope>NUCLEOTIDE SEQUENCE [LARGE SCALE GENOMIC DNA]</scope>
    <source>
        <strain evidence="13 14">B</strain>
    </source>
</reference>
<evidence type="ECO:0000256" key="6">
    <source>
        <dbReference type="ARBA" id="ARBA00022692"/>
    </source>
</evidence>
<evidence type="ECO:0000256" key="4">
    <source>
        <dbReference type="ARBA" id="ARBA00013533"/>
    </source>
</evidence>
<dbReference type="PANTHER" id="PTHR47549:SF2">
    <property type="entry name" value="GOLGI APPARATUS MEMBRANE PROTEIN TVP38"/>
    <property type="match status" value="1"/>
</dbReference>
<evidence type="ECO:0000313" key="14">
    <source>
        <dbReference type="Proteomes" id="UP000016930"/>
    </source>
</evidence>
<feature type="transmembrane region" description="Helical" evidence="11">
    <location>
        <begin position="77"/>
        <end position="94"/>
    </location>
</feature>